<name>A0A212PXS9_RHOAC</name>
<dbReference type="Gene3D" id="1.10.10.10">
    <property type="entry name" value="Winged helix-like DNA-binding domain superfamily/Winged helix DNA-binding domain"/>
    <property type="match status" value="1"/>
</dbReference>
<sequence length="211" mass="22678">MWSKSMFGSGARRGGSTGDDGCGSAAAAAKPPRPIDQTLIHEMAKRYLERYEANAHRVENFLAQKIARGLRAGWYAEVDPDALSAMIATTVSTAQRIGLIDDKGYAGRRAASLSRRGKSASRIALDLRSRGVDADLTQSAIAETETTDAERARLLARRKRIGPWRSVARAENRDKDIARLCRAGFSPGLAKSVIDAPLPDSDGEGAPPLSE</sequence>
<keyword evidence="4" id="KW-0963">Cytoplasm</keyword>
<dbReference type="InterPro" id="IPR036388">
    <property type="entry name" value="WH-like_DNA-bd_sf"/>
</dbReference>
<feature type="compositionally biased region" description="Gly residues" evidence="5">
    <location>
        <begin position="11"/>
        <end position="21"/>
    </location>
</feature>
<dbReference type="RefSeq" id="WP_206605456.1">
    <property type="nucleotide sequence ID" value="NZ_FYDG01000001.1"/>
</dbReference>
<comment type="subcellular location">
    <subcellularLocation>
        <location evidence="1">Cytoplasm</location>
    </subcellularLocation>
</comment>
<dbReference type="EMBL" id="FYDG01000001">
    <property type="protein sequence ID" value="SNB51895.1"/>
    <property type="molecule type" value="Genomic_DNA"/>
</dbReference>
<reference evidence="8" key="1">
    <citation type="submission" date="2017-06" db="EMBL/GenBank/DDBJ databases">
        <authorList>
            <person name="Varghese N."/>
            <person name="Submissions S."/>
        </authorList>
    </citation>
    <scope>NUCLEOTIDE SEQUENCE [LARGE SCALE GENOMIC DNA]</scope>
    <source>
        <strain evidence="8">DSM 137</strain>
    </source>
</reference>
<evidence type="ECO:0000259" key="6">
    <source>
        <dbReference type="Pfam" id="PF02631"/>
    </source>
</evidence>
<feature type="region of interest" description="Disordered" evidence="5">
    <location>
        <begin position="192"/>
        <end position="211"/>
    </location>
</feature>
<organism evidence="7 8">
    <name type="scientific">Rhodoblastus acidophilus</name>
    <name type="common">Rhodopseudomonas acidophila</name>
    <dbReference type="NCBI Taxonomy" id="1074"/>
    <lineage>
        <taxon>Bacteria</taxon>
        <taxon>Pseudomonadati</taxon>
        <taxon>Pseudomonadota</taxon>
        <taxon>Alphaproteobacteria</taxon>
        <taxon>Hyphomicrobiales</taxon>
        <taxon>Rhodoblastaceae</taxon>
        <taxon>Rhodoblastus</taxon>
    </lineage>
</organism>
<evidence type="ECO:0000313" key="8">
    <source>
        <dbReference type="Proteomes" id="UP000198418"/>
    </source>
</evidence>
<dbReference type="AlphaFoldDB" id="A0A212PXS9"/>
<feature type="region of interest" description="Disordered" evidence="5">
    <location>
        <begin position="1"/>
        <end position="30"/>
    </location>
</feature>
<evidence type="ECO:0000256" key="3">
    <source>
        <dbReference type="ARBA" id="ARBA00018111"/>
    </source>
</evidence>
<proteinExistence type="inferred from homology"/>
<comment type="similarity">
    <text evidence="2">Belongs to the RecX family.</text>
</comment>
<evidence type="ECO:0000256" key="1">
    <source>
        <dbReference type="ARBA" id="ARBA00004496"/>
    </source>
</evidence>
<accession>A0A212PXS9</accession>
<dbReference type="InterPro" id="IPR053924">
    <property type="entry name" value="RecX_HTH_2nd"/>
</dbReference>
<keyword evidence="8" id="KW-1185">Reference proteome</keyword>
<dbReference type="GO" id="GO:0005737">
    <property type="term" value="C:cytoplasm"/>
    <property type="evidence" value="ECO:0007669"/>
    <property type="project" value="UniProtKB-SubCell"/>
</dbReference>
<evidence type="ECO:0000256" key="2">
    <source>
        <dbReference type="ARBA" id="ARBA00009695"/>
    </source>
</evidence>
<evidence type="ECO:0000256" key="4">
    <source>
        <dbReference type="ARBA" id="ARBA00022490"/>
    </source>
</evidence>
<dbReference type="Pfam" id="PF02631">
    <property type="entry name" value="RecX_HTH2"/>
    <property type="match status" value="1"/>
</dbReference>
<protein>
    <recommendedName>
        <fullName evidence="3">Regulatory protein RecX</fullName>
    </recommendedName>
</protein>
<gene>
    <name evidence="7" type="ORF">SAMN06265338_101141</name>
</gene>
<dbReference type="Proteomes" id="UP000198418">
    <property type="component" value="Unassembled WGS sequence"/>
</dbReference>
<feature type="domain" description="RecX second three-helical" evidence="6">
    <location>
        <begin position="101"/>
        <end position="140"/>
    </location>
</feature>
<evidence type="ECO:0000313" key="7">
    <source>
        <dbReference type="EMBL" id="SNB51895.1"/>
    </source>
</evidence>
<evidence type="ECO:0000256" key="5">
    <source>
        <dbReference type="SAM" id="MobiDB-lite"/>
    </source>
</evidence>